<sequence length="195" mass="20884">MRLELTFHGPFRVSTGDARSGVAGTVNRDDLIPASSLKGLMRASAALLLPHHEDLIAEIFGGRTTTGRRHASPWHWAPVRFAEPPKIRQRARIAVDPDTGAVKPDFLALNDEVWATTGSFEIVRHRPLSTGAHARHVTVLACAAAGVHALGADRRRGLGWVSVRPVDPPMDESLLAAFEQIVAESAPTASGGSRA</sequence>
<comment type="caution">
    <text evidence="4">The sequence shown here is derived from an EMBL/GenBank/DDBJ whole genome shotgun (WGS) entry which is preliminary data.</text>
</comment>
<reference evidence="4" key="1">
    <citation type="submission" date="2022-06" db="EMBL/GenBank/DDBJ databases">
        <title>Genomic Encyclopedia of Archaeal and Bacterial Type Strains, Phase II (KMG-II): from individual species to whole genera.</title>
        <authorList>
            <person name="Goeker M."/>
        </authorList>
    </citation>
    <scope>NUCLEOTIDE SEQUENCE</scope>
    <source>
        <strain evidence="4">DSM 43935</strain>
    </source>
</reference>
<dbReference type="AlphaFoldDB" id="A0AAE3GMJ4"/>
<protein>
    <submittedName>
        <fullName evidence="4">CRISPR/Cas system CSM-associated protein Csm3, group 7 of RAMP superfamily</fullName>
    </submittedName>
</protein>
<evidence type="ECO:0000313" key="5">
    <source>
        <dbReference type="Proteomes" id="UP001206128"/>
    </source>
</evidence>
<feature type="domain" description="CRISPR type III-associated protein" evidence="3">
    <location>
        <begin position="5"/>
        <end position="162"/>
    </location>
</feature>
<evidence type="ECO:0000259" key="3">
    <source>
        <dbReference type="Pfam" id="PF03787"/>
    </source>
</evidence>
<dbReference type="Proteomes" id="UP001206128">
    <property type="component" value="Unassembled WGS sequence"/>
</dbReference>
<keyword evidence="5" id="KW-1185">Reference proteome</keyword>
<dbReference type="EMBL" id="JAMTCK010000031">
    <property type="protein sequence ID" value="MCP2170355.1"/>
    <property type="molecule type" value="Genomic_DNA"/>
</dbReference>
<dbReference type="GO" id="GO:0051607">
    <property type="term" value="P:defense response to virus"/>
    <property type="evidence" value="ECO:0007669"/>
    <property type="project" value="UniProtKB-KW"/>
</dbReference>
<comment type="subunit">
    <text evidence="2">Part of the Csm effector complex that includes Cas10, Csm2, Csm3, Csm4 and Csm5.</text>
</comment>
<evidence type="ECO:0000256" key="1">
    <source>
        <dbReference type="ARBA" id="ARBA00023118"/>
    </source>
</evidence>
<accession>A0AAE3GMJ4</accession>
<name>A0AAE3GMJ4_9PSEU</name>
<evidence type="ECO:0000256" key="2">
    <source>
        <dbReference type="ARBA" id="ARBA00093789"/>
    </source>
</evidence>
<dbReference type="CDD" id="cd09726">
    <property type="entry name" value="RAMP_I_III"/>
    <property type="match status" value="1"/>
</dbReference>
<proteinExistence type="predicted"/>
<dbReference type="Pfam" id="PF03787">
    <property type="entry name" value="RAMPs"/>
    <property type="match status" value="1"/>
</dbReference>
<organism evidence="4 5">
    <name type="scientific">Goodfellowiella coeruleoviolacea</name>
    <dbReference type="NCBI Taxonomy" id="334858"/>
    <lineage>
        <taxon>Bacteria</taxon>
        <taxon>Bacillati</taxon>
        <taxon>Actinomycetota</taxon>
        <taxon>Actinomycetes</taxon>
        <taxon>Pseudonocardiales</taxon>
        <taxon>Pseudonocardiaceae</taxon>
        <taxon>Goodfellowiella</taxon>
    </lineage>
</organism>
<evidence type="ECO:0000313" key="4">
    <source>
        <dbReference type="EMBL" id="MCP2170355.1"/>
    </source>
</evidence>
<keyword evidence="1" id="KW-0051">Antiviral defense</keyword>
<dbReference type="InterPro" id="IPR005537">
    <property type="entry name" value="RAMP_III_fam"/>
</dbReference>
<dbReference type="RefSeq" id="WP_253780564.1">
    <property type="nucleotide sequence ID" value="NZ_JAMTCK010000031.1"/>
</dbReference>
<gene>
    <name evidence="4" type="ORF">LX83_007246</name>
</gene>